<dbReference type="PANTHER" id="PTHR32002:SF44">
    <property type="entry name" value="PROTEIN NLP4"/>
    <property type="match status" value="1"/>
</dbReference>
<evidence type="ECO:0000313" key="4">
    <source>
        <dbReference type="Proteomes" id="UP001140949"/>
    </source>
</evidence>
<dbReference type="AlphaFoldDB" id="A0AAX6I9H5"/>
<organism evidence="3 4">
    <name type="scientific">Iris pallida</name>
    <name type="common">Sweet iris</name>
    <dbReference type="NCBI Taxonomy" id="29817"/>
    <lineage>
        <taxon>Eukaryota</taxon>
        <taxon>Viridiplantae</taxon>
        <taxon>Streptophyta</taxon>
        <taxon>Embryophyta</taxon>
        <taxon>Tracheophyta</taxon>
        <taxon>Spermatophyta</taxon>
        <taxon>Magnoliopsida</taxon>
        <taxon>Liliopsida</taxon>
        <taxon>Asparagales</taxon>
        <taxon>Iridaceae</taxon>
        <taxon>Iridoideae</taxon>
        <taxon>Irideae</taxon>
        <taxon>Iris</taxon>
    </lineage>
</organism>
<feature type="region of interest" description="Disordered" evidence="1">
    <location>
        <begin position="38"/>
        <end position="67"/>
    </location>
</feature>
<reference evidence="3" key="2">
    <citation type="submission" date="2023-04" db="EMBL/GenBank/DDBJ databases">
        <authorList>
            <person name="Bruccoleri R.E."/>
            <person name="Oakeley E.J."/>
            <person name="Faust A.-M."/>
            <person name="Dessus-Babus S."/>
            <person name="Altorfer M."/>
            <person name="Burckhardt D."/>
            <person name="Oertli M."/>
            <person name="Naumann U."/>
            <person name="Petersen F."/>
            <person name="Wong J."/>
        </authorList>
    </citation>
    <scope>NUCLEOTIDE SEQUENCE</scope>
    <source>
        <strain evidence="3">GSM-AAB239-AS_SAM_17_03QT</strain>
        <tissue evidence="3">Leaf</tissue>
    </source>
</reference>
<dbReference type="Pfam" id="PF22922">
    <property type="entry name" value="GAF_NLP"/>
    <property type="match status" value="2"/>
</dbReference>
<dbReference type="Proteomes" id="UP001140949">
    <property type="component" value="Unassembled WGS sequence"/>
</dbReference>
<dbReference type="GO" id="GO:0003700">
    <property type="term" value="F:DNA-binding transcription factor activity"/>
    <property type="evidence" value="ECO:0007669"/>
    <property type="project" value="InterPro"/>
</dbReference>
<evidence type="ECO:0000313" key="3">
    <source>
        <dbReference type="EMBL" id="KAJ6849698.1"/>
    </source>
</evidence>
<feature type="domain" description="NLP1-9 GAF" evidence="2">
    <location>
        <begin position="136"/>
        <end position="234"/>
    </location>
</feature>
<name>A0AAX6I9H5_IRIPA</name>
<sequence>MDDSGSLEGSLSENIDLMEELLSGDCWLGSPNDLFEQPSNNSVPILEDSNSDQLDDPEQTETGTSWGRLVHSRTPALPLEDRLFRAVTFIQQSQLESHLLIQIWVPFRIGNRQFLTTCDQPFWLDPTSQSLTNYRSVSLAYQFSASEGSGEAVGMPGRVFLGRVPEWTPDVRYFSSTEYPRVGHARQCNVSGTIALPIFERDGRSCVAVLEVVSTVQKINYGSELENICNALQAVDLRSSDVLNAPCVKESNDSYQAALPEILNVLRAVCETHSLPLAQTWIPCIQQDDDGDCPTFYGAHEGDIQEPEEHLAQ</sequence>
<evidence type="ECO:0000259" key="2">
    <source>
        <dbReference type="Pfam" id="PF22922"/>
    </source>
</evidence>
<evidence type="ECO:0000256" key="1">
    <source>
        <dbReference type="SAM" id="MobiDB-lite"/>
    </source>
</evidence>
<dbReference type="InterPro" id="IPR055081">
    <property type="entry name" value="NLP1-9_GAF"/>
</dbReference>
<proteinExistence type="predicted"/>
<dbReference type="InterPro" id="IPR045012">
    <property type="entry name" value="NLP"/>
</dbReference>
<feature type="domain" description="NLP1-9 GAF" evidence="2">
    <location>
        <begin position="250"/>
        <end position="291"/>
    </location>
</feature>
<gene>
    <name evidence="3" type="ORF">M6B38_268290</name>
</gene>
<feature type="compositionally biased region" description="Acidic residues" evidence="1">
    <location>
        <begin position="49"/>
        <end position="59"/>
    </location>
</feature>
<dbReference type="EMBL" id="JANAVB010003400">
    <property type="protein sequence ID" value="KAJ6849698.1"/>
    <property type="molecule type" value="Genomic_DNA"/>
</dbReference>
<accession>A0AAX6I9H5</accession>
<protein>
    <submittedName>
        <fullName evidence="3">Protein NLP1-like</fullName>
    </submittedName>
</protein>
<comment type="caution">
    <text evidence="3">The sequence shown here is derived from an EMBL/GenBank/DDBJ whole genome shotgun (WGS) entry which is preliminary data.</text>
</comment>
<dbReference type="PANTHER" id="PTHR32002">
    <property type="entry name" value="PROTEIN NLP8"/>
    <property type="match status" value="1"/>
</dbReference>
<keyword evidence="4" id="KW-1185">Reference proteome</keyword>
<reference evidence="3" key="1">
    <citation type="journal article" date="2023" name="GigaByte">
        <title>Genome assembly of the bearded iris, Iris pallida Lam.</title>
        <authorList>
            <person name="Bruccoleri R.E."/>
            <person name="Oakeley E.J."/>
            <person name="Faust A.M.E."/>
            <person name="Altorfer M."/>
            <person name="Dessus-Babus S."/>
            <person name="Burckhardt D."/>
            <person name="Oertli M."/>
            <person name="Naumann U."/>
            <person name="Petersen F."/>
            <person name="Wong J."/>
        </authorList>
    </citation>
    <scope>NUCLEOTIDE SEQUENCE</scope>
    <source>
        <strain evidence="3">GSM-AAB239-AS_SAM_17_03QT</strain>
    </source>
</reference>